<evidence type="ECO:0000256" key="3">
    <source>
        <dbReference type="ARBA" id="ARBA00022676"/>
    </source>
</evidence>
<evidence type="ECO:0000256" key="8">
    <source>
        <dbReference type="SAM" id="Phobius"/>
    </source>
</evidence>
<dbReference type="PANTHER" id="PTHR33908">
    <property type="entry name" value="MANNOSYLTRANSFERASE YKCB-RELATED"/>
    <property type="match status" value="1"/>
</dbReference>
<keyword evidence="7 8" id="KW-0472">Membrane</keyword>
<evidence type="ECO:0000256" key="2">
    <source>
        <dbReference type="ARBA" id="ARBA00022475"/>
    </source>
</evidence>
<feature type="transmembrane region" description="Helical" evidence="8">
    <location>
        <begin position="290"/>
        <end position="308"/>
    </location>
</feature>
<feature type="transmembrane region" description="Helical" evidence="8">
    <location>
        <begin position="120"/>
        <end position="138"/>
    </location>
</feature>
<dbReference type="EMBL" id="BAAAUT010000088">
    <property type="protein sequence ID" value="GAA3165050.1"/>
    <property type="molecule type" value="Genomic_DNA"/>
</dbReference>
<evidence type="ECO:0000256" key="4">
    <source>
        <dbReference type="ARBA" id="ARBA00022679"/>
    </source>
</evidence>
<feature type="transmembrane region" description="Helical" evidence="8">
    <location>
        <begin position="150"/>
        <end position="174"/>
    </location>
</feature>
<proteinExistence type="predicted"/>
<dbReference type="InterPro" id="IPR038731">
    <property type="entry name" value="RgtA/B/C-like"/>
</dbReference>
<accession>A0ABP6P2C6</accession>
<comment type="subcellular location">
    <subcellularLocation>
        <location evidence="1">Cell membrane</location>
        <topology evidence="1">Multi-pass membrane protein</topology>
    </subcellularLocation>
</comment>
<keyword evidence="2" id="KW-1003">Cell membrane</keyword>
<gene>
    <name evidence="10" type="ORF">GCM10010466_64910</name>
</gene>
<feature type="transmembrane region" description="Helical" evidence="8">
    <location>
        <begin position="95"/>
        <end position="113"/>
    </location>
</feature>
<evidence type="ECO:0000313" key="10">
    <source>
        <dbReference type="EMBL" id="GAA3165050.1"/>
    </source>
</evidence>
<dbReference type="RefSeq" id="WP_344866327.1">
    <property type="nucleotide sequence ID" value="NZ_BAAAUT010000088.1"/>
</dbReference>
<keyword evidence="4" id="KW-0808">Transferase</keyword>
<dbReference type="InterPro" id="IPR050297">
    <property type="entry name" value="LipidA_mod_glycosyltrf_83"/>
</dbReference>
<organism evidence="10 11">
    <name type="scientific">Planomonospora alba</name>
    <dbReference type="NCBI Taxonomy" id="161354"/>
    <lineage>
        <taxon>Bacteria</taxon>
        <taxon>Bacillati</taxon>
        <taxon>Actinomycetota</taxon>
        <taxon>Actinomycetes</taxon>
        <taxon>Streptosporangiales</taxon>
        <taxon>Streptosporangiaceae</taxon>
        <taxon>Planomonospora</taxon>
    </lineage>
</organism>
<comment type="caution">
    <text evidence="10">The sequence shown here is derived from an EMBL/GenBank/DDBJ whole genome shotgun (WGS) entry which is preliminary data.</text>
</comment>
<dbReference type="Proteomes" id="UP001500320">
    <property type="component" value="Unassembled WGS sequence"/>
</dbReference>
<keyword evidence="5 8" id="KW-0812">Transmembrane</keyword>
<dbReference type="PANTHER" id="PTHR33908:SF3">
    <property type="entry name" value="UNDECAPRENYL PHOSPHATE-ALPHA-4-AMINO-4-DEOXY-L-ARABINOSE ARABINOSYL TRANSFERASE"/>
    <property type="match status" value="1"/>
</dbReference>
<keyword evidence="3" id="KW-0328">Glycosyltransferase</keyword>
<reference evidence="11" key="1">
    <citation type="journal article" date="2019" name="Int. J. Syst. Evol. Microbiol.">
        <title>The Global Catalogue of Microorganisms (GCM) 10K type strain sequencing project: providing services to taxonomists for standard genome sequencing and annotation.</title>
        <authorList>
            <consortium name="The Broad Institute Genomics Platform"/>
            <consortium name="The Broad Institute Genome Sequencing Center for Infectious Disease"/>
            <person name="Wu L."/>
            <person name="Ma J."/>
        </authorList>
    </citation>
    <scope>NUCLEOTIDE SEQUENCE [LARGE SCALE GENOMIC DNA]</scope>
    <source>
        <strain evidence="11">JCM 9373</strain>
    </source>
</reference>
<evidence type="ECO:0000259" key="9">
    <source>
        <dbReference type="Pfam" id="PF13231"/>
    </source>
</evidence>
<evidence type="ECO:0000256" key="6">
    <source>
        <dbReference type="ARBA" id="ARBA00022989"/>
    </source>
</evidence>
<dbReference type="Pfam" id="PF13231">
    <property type="entry name" value="PMT_2"/>
    <property type="match status" value="1"/>
</dbReference>
<evidence type="ECO:0000313" key="11">
    <source>
        <dbReference type="Proteomes" id="UP001500320"/>
    </source>
</evidence>
<feature type="transmembrane region" description="Helical" evidence="8">
    <location>
        <begin position="70"/>
        <end position="89"/>
    </location>
</feature>
<feature type="transmembrane region" description="Helical" evidence="8">
    <location>
        <begin position="40"/>
        <end position="58"/>
    </location>
</feature>
<feature type="transmembrane region" description="Helical" evidence="8">
    <location>
        <begin position="225"/>
        <end position="251"/>
    </location>
</feature>
<feature type="transmembrane region" description="Helical" evidence="8">
    <location>
        <begin position="186"/>
        <end position="205"/>
    </location>
</feature>
<sequence>MTLAPAVLALMLGLWGTSRLSFWRDEGVTASVVRRTVPEIFHFLGNLDAVHGTYYLLLHPLAAVFGTSELVLRLPSALATAAAAAGVTALGHRLLSPQTGLAAGFIYAVAPYASHFALEARPYAMATALTVLATLLFVRTAEQDGKGRYALYGCVLVVLGMIHLFALLVLPAHLATLLLQRRWTHVRWWFVTVSIAIAVLSPLIAVSASQRAQVGWLTRPGLDDVAALVLVFAGSWPLALLMGAVVATGSVLARREQAQASMLLPLVVPWLVLPPAALLLLSQVHPLYSARYVSMSLPALALLVAAGMTRFPPSIRLVSLLTVAVLAVPAHVSQRQPDRRPDHLREAATILSRHASPGDVIVYLPTNRRAVAGAYPDGFRQLRDVTMLVSPAQAGNLGGVEVDPGEIRRRLKEKSVARAWLLEGEEPWRGPTLDMLNRAKVETLEQEFHQIRRWQVRSLTLTLYTR</sequence>
<keyword evidence="11" id="KW-1185">Reference proteome</keyword>
<protein>
    <recommendedName>
        <fullName evidence="9">Glycosyltransferase RgtA/B/C/D-like domain-containing protein</fullName>
    </recommendedName>
</protein>
<feature type="transmembrane region" description="Helical" evidence="8">
    <location>
        <begin position="263"/>
        <end position="284"/>
    </location>
</feature>
<feature type="domain" description="Glycosyltransferase RgtA/B/C/D-like" evidence="9">
    <location>
        <begin position="58"/>
        <end position="204"/>
    </location>
</feature>
<evidence type="ECO:0000256" key="5">
    <source>
        <dbReference type="ARBA" id="ARBA00022692"/>
    </source>
</evidence>
<evidence type="ECO:0000256" key="7">
    <source>
        <dbReference type="ARBA" id="ARBA00023136"/>
    </source>
</evidence>
<evidence type="ECO:0000256" key="1">
    <source>
        <dbReference type="ARBA" id="ARBA00004651"/>
    </source>
</evidence>
<name>A0ABP6P2C6_9ACTN</name>
<keyword evidence="6 8" id="KW-1133">Transmembrane helix</keyword>